<keyword evidence="8 9" id="KW-0503">Monooxygenase</keyword>
<evidence type="ECO:0000256" key="3">
    <source>
        <dbReference type="ARBA" id="ARBA00010617"/>
    </source>
</evidence>
<reference evidence="11 12" key="1">
    <citation type="submission" date="2024-05" db="EMBL/GenBank/DDBJ databases">
        <title>A draft genome resource for the thread blight pathogen Marasmius tenuissimus strain MS-2.</title>
        <authorList>
            <person name="Yulfo-Soto G.E."/>
            <person name="Baruah I.K."/>
            <person name="Amoako-Attah I."/>
            <person name="Bukari Y."/>
            <person name="Meinhardt L.W."/>
            <person name="Bailey B.A."/>
            <person name="Cohen S.P."/>
        </authorList>
    </citation>
    <scope>NUCLEOTIDE SEQUENCE [LARGE SCALE GENOMIC DNA]</scope>
    <source>
        <strain evidence="11 12">MS-2</strain>
    </source>
</reference>
<dbReference type="SUPFAM" id="SSF48264">
    <property type="entry name" value="Cytochrome P450"/>
    <property type="match status" value="1"/>
</dbReference>
<dbReference type="Pfam" id="PF00067">
    <property type="entry name" value="p450"/>
    <property type="match status" value="1"/>
</dbReference>
<keyword evidence="5 9" id="KW-0479">Metal-binding</keyword>
<evidence type="ECO:0000256" key="10">
    <source>
        <dbReference type="SAM" id="Phobius"/>
    </source>
</evidence>
<comment type="pathway">
    <text evidence="2">Secondary metabolite biosynthesis.</text>
</comment>
<keyword evidence="4 9" id="KW-0349">Heme</keyword>
<name>A0ABR2ZYB1_9AGAR</name>
<evidence type="ECO:0000256" key="1">
    <source>
        <dbReference type="ARBA" id="ARBA00001971"/>
    </source>
</evidence>
<comment type="similarity">
    <text evidence="3 9">Belongs to the cytochrome P450 family.</text>
</comment>
<protein>
    <recommendedName>
        <fullName evidence="13">Cytochrome P450 monooxygenase</fullName>
    </recommendedName>
</protein>
<dbReference type="PRINTS" id="PR00385">
    <property type="entry name" value="P450"/>
</dbReference>
<comment type="caution">
    <text evidence="11">The sequence shown here is derived from an EMBL/GenBank/DDBJ whole genome shotgun (WGS) entry which is preliminary data.</text>
</comment>
<evidence type="ECO:0000313" key="12">
    <source>
        <dbReference type="Proteomes" id="UP001437256"/>
    </source>
</evidence>
<evidence type="ECO:0008006" key="13">
    <source>
        <dbReference type="Google" id="ProtNLM"/>
    </source>
</evidence>
<keyword evidence="10" id="KW-0812">Transmembrane</keyword>
<dbReference type="InterPro" id="IPR017972">
    <property type="entry name" value="Cyt_P450_CS"/>
</dbReference>
<evidence type="ECO:0000256" key="7">
    <source>
        <dbReference type="ARBA" id="ARBA00023004"/>
    </source>
</evidence>
<dbReference type="PANTHER" id="PTHR24305:SF29">
    <property type="entry name" value="BENZOATE-PARA-HYDROXYLASE"/>
    <property type="match status" value="1"/>
</dbReference>
<evidence type="ECO:0000256" key="9">
    <source>
        <dbReference type="RuleBase" id="RU000461"/>
    </source>
</evidence>
<evidence type="ECO:0000313" key="11">
    <source>
        <dbReference type="EMBL" id="KAL0066343.1"/>
    </source>
</evidence>
<evidence type="ECO:0000256" key="5">
    <source>
        <dbReference type="ARBA" id="ARBA00022723"/>
    </source>
</evidence>
<keyword evidence="10" id="KW-1133">Transmembrane helix</keyword>
<feature type="transmembrane region" description="Helical" evidence="10">
    <location>
        <begin position="12"/>
        <end position="34"/>
    </location>
</feature>
<dbReference type="InterPro" id="IPR002401">
    <property type="entry name" value="Cyt_P450_E_grp-I"/>
</dbReference>
<dbReference type="Proteomes" id="UP001437256">
    <property type="component" value="Unassembled WGS sequence"/>
</dbReference>
<evidence type="ECO:0000256" key="6">
    <source>
        <dbReference type="ARBA" id="ARBA00023002"/>
    </source>
</evidence>
<dbReference type="EMBL" id="JBBXMP010000036">
    <property type="protein sequence ID" value="KAL0066343.1"/>
    <property type="molecule type" value="Genomic_DNA"/>
</dbReference>
<evidence type="ECO:0000256" key="4">
    <source>
        <dbReference type="ARBA" id="ARBA00022617"/>
    </source>
</evidence>
<proteinExistence type="inferred from homology"/>
<evidence type="ECO:0000256" key="2">
    <source>
        <dbReference type="ARBA" id="ARBA00005179"/>
    </source>
</evidence>
<dbReference type="InterPro" id="IPR001128">
    <property type="entry name" value="Cyt_P450"/>
</dbReference>
<dbReference type="InterPro" id="IPR036396">
    <property type="entry name" value="Cyt_P450_sf"/>
</dbReference>
<gene>
    <name evidence="11" type="ORF">AAF712_006602</name>
</gene>
<keyword evidence="10" id="KW-0472">Membrane</keyword>
<dbReference type="InterPro" id="IPR050121">
    <property type="entry name" value="Cytochrome_P450_monoxygenase"/>
</dbReference>
<keyword evidence="12" id="KW-1185">Reference proteome</keyword>
<evidence type="ECO:0000256" key="8">
    <source>
        <dbReference type="ARBA" id="ARBA00023033"/>
    </source>
</evidence>
<organism evidence="11 12">
    <name type="scientific">Marasmius tenuissimus</name>
    <dbReference type="NCBI Taxonomy" id="585030"/>
    <lineage>
        <taxon>Eukaryota</taxon>
        <taxon>Fungi</taxon>
        <taxon>Dikarya</taxon>
        <taxon>Basidiomycota</taxon>
        <taxon>Agaricomycotina</taxon>
        <taxon>Agaricomycetes</taxon>
        <taxon>Agaricomycetidae</taxon>
        <taxon>Agaricales</taxon>
        <taxon>Marasmiineae</taxon>
        <taxon>Marasmiaceae</taxon>
        <taxon>Marasmius</taxon>
    </lineage>
</organism>
<comment type="cofactor">
    <cofactor evidence="1">
        <name>heme</name>
        <dbReference type="ChEBI" id="CHEBI:30413"/>
    </cofactor>
</comment>
<keyword evidence="7 9" id="KW-0408">Iron</keyword>
<dbReference type="PANTHER" id="PTHR24305">
    <property type="entry name" value="CYTOCHROME P450"/>
    <property type="match status" value="1"/>
</dbReference>
<dbReference type="CDD" id="cd11061">
    <property type="entry name" value="CYP67-like"/>
    <property type="match status" value="1"/>
</dbReference>
<accession>A0ABR2ZYB1</accession>
<sequence length="563" mass="62684">MSSILTQLSELSPAGFAALGAAAVVLLHVIPWLADPHGYRKYPGPFLAQFTDFWLISTALSGHRSEKVHALHEKYGPIVRIAPNHLSVATSSALQTVYAHGNGSLKTEFYDAFVSIQRGLFNTRDRNEHTRKRKIVSHIFSQKNVIEFEPHVRMYVSQLLDQWSRLYGKAVKGESGDEGETGWFGKNGRLWLDVLPWCNYLAFDIIGDLAFGAPFGMLVACKDSAPVPVDQKAAMDQYGQELEKTQQKEIPAVQVINGRGEFSGSLGTIPTWLRPLAKKTPWFRQGGEDVKTLAGIAIMAVSKRLQTESDRADLLQKLQNSKDENGQPMGRGELTAEALTLLIAGSDTTSNSTCALIHYLATYPEAQAKLQAELDEHVPADEPATFEEVKNLPYLQAVINEALRLHSTSAIGLPRQVSEAGMSVPLGFNGDSEVIELNAGSIVSVPSYTIHRNAEIWGDDYETFRPERWIEAEEEWKQLQKEGKDDKNSKYRLFQQTYNPFSIGPRACVGKNLANLELLIIVSSILRRFHFVLEKEGQPLETSEGFLRKPLHCTVGIQQRDII</sequence>
<dbReference type="Gene3D" id="1.10.630.10">
    <property type="entry name" value="Cytochrome P450"/>
    <property type="match status" value="1"/>
</dbReference>
<dbReference type="PROSITE" id="PS00086">
    <property type="entry name" value="CYTOCHROME_P450"/>
    <property type="match status" value="1"/>
</dbReference>
<dbReference type="PRINTS" id="PR00463">
    <property type="entry name" value="EP450I"/>
</dbReference>
<keyword evidence="6 9" id="KW-0560">Oxidoreductase</keyword>